<dbReference type="Proteomes" id="UP000294854">
    <property type="component" value="Unassembled WGS sequence"/>
</dbReference>
<dbReference type="InterPro" id="IPR020846">
    <property type="entry name" value="MFS_dom"/>
</dbReference>
<gene>
    <name evidence="9" type="ORF">C5L31_002199</name>
</gene>
<sequence>MLTGFLFQKLENGVSQMTRANTIRLNIILYLNYFVHGVGLIILTQNMKVLQAGWHTSLATVAYVISALGIGRLLAYYILGSLSDKWGRKPFIYIGILSYAIFFAGILMTSSVPVAYGLTILAGVANSALDSGTYPTFMEMPGHQSASTVLIKAAMSAGEFVLPIMVSAIELNHFWYGSSFVFALAILAFNLAILPMTKFPKKQSSESAAVATKHLTKGQRIAAVGLLIYGYGSMALMIWFTQWGTYYAQSVLKLDNVAAHGMLSLYSIGSLTGVFLISIMLKVGISPFKLLVVFNAVAVAALVGICFAGSATIALMAAFTFGLSAAGGIMQVGLNALSELFPANKGRITGLFFTFGSIASVTVPLISGRLVTVNPALTLQSDLAVGVLCLIVSLVALRFGTVKETALSPAE</sequence>
<organism evidence="9 10">
    <name type="scientific">Secundilactobacillus malefermentans</name>
    <dbReference type="NCBI Taxonomy" id="176292"/>
    <lineage>
        <taxon>Bacteria</taxon>
        <taxon>Bacillati</taxon>
        <taxon>Bacillota</taxon>
        <taxon>Bacilli</taxon>
        <taxon>Lactobacillales</taxon>
        <taxon>Lactobacillaceae</taxon>
        <taxon>Secundilactobacillus</taxon>
    </lineage>
</organism>
<comment type="subcellular location">
    <subcellularLocation>
        <location evidence="1">Cell membrane</location>
        <topology evidence="1">Multi-pass membrane protein</topology>
    </subcellularLocation>
</comment>
<evidence type="ECO:0000256" key="2">
    <source>
        <dbReference type="ARBA" id="ARBA00008335"/>
    </source>
</evidence>
<evidence type="ECO:0000259" key="8">
    <source>
        <dbReference type="PROSITE" id="PS50850"/>
    </source>
</evidence>
<dbReference type="STRING" id="1122149.FD44_GL000212"/>
<feature type="transmembrane region" description="Helical" evidence="7">
    <location>
        <begin position="383"/>
        <end position="401"/>
    </location>
</feature>
<dbReference type="AlphaFoldDB" id="A0A4R5NDC7"/>
<evidence type="ECO:0000256" key="4">
    <source>
        <dbReference type="ARBA" id="ARBA00022692"/>
    </source>
</evidence>
<dbReference type="PANTHER" id="PTHR23514">
    <property type="entry name" value="BYPASS OF STOP CODON PROTEIN 6"/>
    <property type="match status" value="1"/>
</dbReference>
<evidence type="ECO:0000313" key="9">
    <source>
        <dbReference type="EMBL" id="TDG71412.1"/>
    </source>
</evidence>
<comment type="similarity">
    <text evidence="2">Belongs to the major facilitator superfamily.</text>
</comment>
<feature type="transmembrane region" description="Helical" evidence="7">
    <location>
        <begin position="91"/>
        <end position="108"/>
    </location>
</feature>
<dbReference type="Pfam" id="PF07690">
    <property type="entry name" value="MFS_1"/>
    <property type="match status" value="1"/>
</dbReference>
<dbReference type="InterPro" id="IPR036259">
    <property type="entry name" value="MFS_trans_sf"/>
</dbReference>
<evidence type="ECO:0000256" key="3">
    <source>
        <dbReference type="ARBA" id="ARBA00022448"/>
    </source>
</evidence>
<dbReference type="SUPFAM" id="SSF103473">
    <property type="entry name" value="MFS general substrate transporter"/>
    <property type="match status" value="1"/>
</dbReference>
<dbReference type="EMBL" id="PUFO01000105">
    <property type="protein sequence ID" value="TDG71412.1"/>
    <property type="molecule type" value="Genomic_DNA"/>
</dbReference>
<proteinExistence type="inferred from homology"/>
<evidence type="ECO:0000313" key="10">
    <source>
        <dbReference type="Proteomes" id="UP000294854"/>
    </source>
</evidence>
<keyword evidence="6 7" id="KW-0472">Membrane</keyword>
<reference evidence="9 10" key="1">
    <citation type="journal article" date="2019" name="Appl. Microbiol. Biotechnol.">
        <title>Uncovering carbohydrate metabolism through a genotype-phenotype association study of 56 lactic acid bacteria genomes.</title>
        <authorList>
            <person name="Buron-Moles G."/>
            <person name="Chailyan A."/>
            <person name="Dolejs I."/>
            <person name="Forster J."/>
            <person name="Miks M.H."/>
        </authorList>
    </citation>
    <scope>NUCLEOTIDE SEQUENCE [LARGE SCALE GENOMIC DNA]</scope>
    <source>
        <strain evidence="9 10">ATCC 49373</strain>
    </source>
</reference>
<evidence type="ECO:0000256" key="6">
    <source>
        <dbReference type="ARBA" id="ARBA00023136"/>
    </source>
</evidence>
<dbReference type="PANTHER" id="PTHR23514:SF3">
    <property type="entry name" value="BYPASS OF STOP CODON PROTEIN 6"/>
    <property type="match status" value="1"/>
</dbReference>
<keyword evidence="3" id="KW-0813">Transport</keyword>
<feature type="transmembrane region" description="Helical" evidence="7">
    <location>
        <begin position="175"/>
        <end position="194"/>
    </location>
</feature>
<feature type="transmembrane region" description="Helical" evidence="7">
    <location>
        <begin position="263"/>
        <end position="283"/>
    </location>
</feature>
<comment type="caution">
    <text evidence="9">The sequence shown here is derived from an EMBL/GenBank/DDBJ whole genome shotgun (WGS) entry which is preliminary data.</text>
</comment>
<feature type="transmembrane region" description="Helical" evidence="7">
    <location>
        <begin position="349"/>
        <end position="371"/>
    </location>
</feature>
<name>A0A4R5NDC7_9LACO</name>
<feature type="transmembrane region" description="Helical" evidence="7">
    <location>
        <begin position="316"/>
        <end position="337"/>
    </location>
</feature>
<dbReference type="InterPro" id="IPR011701">
    <property type="entry name" value="MFS"/>
</dbReference>
<evidence type="ECO:0000256" key="5">
    <source>
        <dbReference type="ARBA" id="ARBA00022989"/>
    </source>
</evidence>
<dbReference type="GO" id="GO:0022857">
    <property type="term" value="F:transmembrane transporter activity"/>
    <property type="evidence" value="ECO:0007669"/>
    <property type="project" value="InterPro"/>
</dbReference>
<dbReference type="InterPro" id="IPR051788">
    <property type="entry name" value="MFS_Transporter"/>
</dbReference>
<evidence type="ECO:0000256" key="7">
    <source>
        <dbReference type="SAM" id="Phobius"/>
    </source>
</evidence>
<dbReference type="GO" id="GO:0005886">
    <property type="term" value="C:plasma membrane"/>
    <property type="evidence" value="ECO:0007669"/>
    <property type="project" value="UniProtKB-SubCell"/>
</dbReference>
<evidence type="ECO:0000256" key="1">
    <source>
        <dbReference type="ARBA" id="ARBA00004651"/>
    </source>
</evidence>
<feature type="transmembrane region" description="Helical" evidence="7">
    <location>
        <begin position="221"/>
        <end position="243"/>
    </location>
</feature>
<keyword evidence="4 7" id="KW-0812">Transmembrane</keyword>
<protein>
    <recommendedName>
        <fullName evidence="8">Major facilitator superfamily (MFS) profile domain-containing protein</fullName>
    </recommendedName>
</protein>
<keyword evidence="10" id="KW-1185">Reference proteome</keyword>
<dbReference type="PROSITE" id="PS50850">
    <property type="entry name" value="MFS"/>
    <property type="match status" value="1"/>
</dbReference>
<feature type="transmembrane region" description="Helical" evidence="7">
    <location>
        <begin position="27"/>
        <end position="45"/>
    </location>
</feature>
<feature type="transmembrane region" description="Helical" evidence="7">
    <location>
        <begin position="57"/>
        <end position="79"/>
    </location>
</feature>
<feature type="domain" description="Major facilitator superfamily (MFS) profile" evidence="8">
    <location>
        <begin position="25"/>
        <end position="404"/>
    </location>
</feature>
<feature type="transmembrane region" description="Helical" evidence="7">
    <location>
        <begin position="290"/>
        <end position="310"/>
    </location>
</feature>
<keyword evidence="5 7" id="KW-1133">Transmembrane helix</keyword>
<accession>A0A4R5NDC7</accession>
<dbReference type="Gene3D" id="1.20.1250.20">
    <property type="entry name" value="MFS general substrate transporter like domains"/>
    <property type="match status" value="2"/>
</dbReference>